<organism evidence="1 2">
    <name type="scientific">Nonomuraea cavernae</name>
    <dbReference type="NCBI Taxonomy" id="2045107"/>
    <lineage>
        <taxon>Bacteria</taxon>
        <taxon>Bacillati</taxon>
        <taxon>Actinomycetota</taxon>
        <taxon>Actinomycetes</taxon>
        <taxon>Streptosporangiales</taxon>
        <taxon>Streptosporangiaceae</taxon>
        <taxon>Nonomuraea</taxon>
    </lineage>
</organism>
<protein>
    <submittedName>
        <fullName evidence="1">Uncharacterized protein</fullName>
    </submittedName>
</protein>
<reference evidence="1" key="2">
    <citation type="submission" date="2020-09" db="EMBL/GenBank/DDBJ databases">
        <authorList>
            <person name="Sun Q."/>
            <person name="Zhou Y."/>
        </authorList>
    </citation>
    <scope>NUCLEOTIDE SEQUENCE</scope>
    <source>
        <strain evidence="1">CGMCC 4.7368</strain>
    </source>
</reference>
<proteinExistence type="predicted"/>
<comment type="caution">
    <text evidence="1">The sequence shown here is derived from an EMBL/GenBank/DDBJ whole genome shotgun (WGS) entry which is preliminary data.</text>
</comment>
<name>A0A918DG24_9ACTN</name>
<dbReference type="EMBL" id="BMNH01000001">
    <property type="protein sequence ID" value="GGO62036.1"/>
    <property type="molecule type" value="Genomic_DNA"/>
</dbReference>
<gene>
    <name evidence="1" type="ORF">GCM10012289_05730</name>
</gene>
<sequence>MDILTDSIRRCRKTPEVNMEKQKNETKKLELKVRKLEKIETTKIREGSG</sequence>
<accession>A0A918DG24</accession>
<keyword evidence="2" id="KW-1185">Reference proteome</keyword>
<reference evidence="1" key="1">
    <citation type="journal article" date="2014" name="Int. J. Syst. Evol. Microbiol.">
        <title>Complete genome sequence of Corynebacterium casei LMG S-19264T (=DSM 44701T), isolated from a smear-ripened cheese.</title>
        <authorList>
            <consortium name="US DOE Joint Genome Institute (JGI-PGF)"/>
            <person name="Walter F."/>
            <person name="Albersmeier A."/>
            <person name="Kalinowski J."/>
            <person name="Ruckert C."/>
        </authorList>
    </citation>
    <scope>NUCLEOTIDE SEQUENCE</scope>
    <source>
        <strain evidence="1">CGMCC 4.7368</strain>
    </source>
</reference>
<evidence type="ECO:0000313" key="2">
    <source>
        <dbReference type="Proteomes" id="UP000646523"/>
    </source>
</evidence>
<dbReference type="AlphaFoldDB" id="A0A918DG24"/>
<dbReference type="Proteomes" id="UP000646523">
    <property type="component" value="Unassembled WGS sequence"/>
</dbReference>
<evidence type="ECO:0000313" key="1">
    <source>
        <dbReference type="EMBL" id="GGO62036.1"/>
    </source>
</evidence>